<dbReference type="Proteomes" id="UP000237441">
    <property type="component" value="Unassembled WGS sequence"/>
</dbReference>
<dbReference type="EMBL" id="JRHA01000001">
    <property type="protein sequence ID" value="PQK08600.1"/>
    <property type="molecule type" value="Genomic_DNA"/>
</dbReference>
<gene>
    <name evidence="3" type="ORF">BB8028_0001g06740</name>
</gene>
<evidence type="ECO:0000313" key="4">
    <source>
        <dbReference type="Proteomes" id="UP000237441"/>
    </source>
</evidence>
<organism evidence="3 4">
    <name type="scientific">Beauveria bassiana</name>
    <name type="common">White muscardine disease fungus</name>
    <name type="synonym">Tritirachium shiotae</name>
    <dbReference type="NCBI Taxonomy" id="176275"/>
    <lineage>
        <taxon>Eukaryota</taxon>
        <taxon>Fungi</taxon>
        <taxon>Dikarya</taxon>
        <taxon>Ascomycota</taxon>
        <taxon>Pezizomycotina</taxon>
        <taxon>Sordariomycetes</taxon>
        <taxon>Hypocreomycetidae</taxon>
        <taxon>Hypocreales</taxon>
        <taxon>Cordycipitaceae</taxon>
        <taxon>Beauveria</taxon>
    </lineage>
</organism>
<dbReference type="AlphaFoldDB" id="A0A2S7XXH6"/>
<protein>
    <recommendedName>
        <fullName evidence="2">Glycosyl transferase CAP10 domain-containing protein</fullName>
    </recommendedName>
</protein>
<feature type="transmembrane region" description="Helical" evidence="1">
    <location>
        <begin position="20"/>
        <end position="39"/>
    </location>
</feature>
<accession>A0A2S7XXH6</accession>
<feature type="domain" description="Glycosyl transferase CAP10" evidence="2">
    <location>
        <begin position="307"/>
        <end position="591"/>
    </location>
</feature>
<dbReference type="PANTHER" id="PTHR12203">
    <property type="entry name" value="KDEL LYS-ASP-GLU-LEU CONTAINING - RELATED"/>
    <property type="match status" value="1"/>
</dbReference>
<keyword evidence="1" id="KW-0472">Membrane</keyword>
<dbReference type="InterPro" id="IPR006598">
    <property type="entry name" value="CAP10"/>
</dbReference>
<proteinExistence type="predicted"/>
<evidence type="ECO:0000259" key="2">
    <source>
        <dbReference type="SMART" id="SM00672"/>
    </source>
</evidence>
<dbReference type="InterPro" id="IPR051091">
    <property type="entry name" value="O-Glucosyltr/Glycosyltrsf_90"/>
</dbReference>
<dbReference type="OrthoDB" id="541052at2759"/>
<evidence type="ECO:0000313" key="3">
    <source>
        <dbReference type="EMBL" id="PQK08600.1"/>
    </source>
</evidence>
<sequence length="610" mass="69578">MLATMGQLLTPKVYPSRMGFRIFAGFFTLAFCCAAYMLWHDSRMWDSRPKGHLPIAFNPTHPIKKLMIDARDLHERALETKRTYDVQTTAARYRQLRGRHPPPGFDKWVEAAVAADAIMIEEYFDRIYKDIRPFWGLDAATLAQRAAASEFVVKVRDGNVILQGLDKDRVPWLQQWAELVGEFAQHMPDVDMPVNMMDEPRIIVPHQEIGALLLEESQKRKVQPVAEVTTNYTGLKHIDESKPQRYEPHWHGPDNAYWDLAVKACAPGTPAHGVAAIRDFTPAAEVPDNYKPAYSFKGYVQNWTAAIDPCEQPHLRQLHGSFVEPISISSTEELIPLFGGCKLPLNNEIVIPGAMYLTDEVRYSGGGTHGPDWEQKRDGLVWRGVDSGGRAHDNNWYHLHRHRLVEMLNGTTVSRVEQTGERALAFDLPPADLYPNSQRRAQGQLGAWLSRLADVGFTSLCWPDGCDFLRPFLRESAPIDMKHQYAFKFLPDVDGNSFSARFRSFLLSTSLPLKASVYAEWHDDRLAPWVHFVPLDNTLRDLYPTLEFFADGTGPGDAAARYIAEEGKKWAEQVLRREDMRLYVWRLLLEWARVCDDQRDTLGYVDDIMV</sequence>
<keyword evidence="1" id="KW-0812">Transmembrane</keyword>
<dbReference type="PANTHER" id="PTHR12203:SF22">
    <property type="entry name" value="CAPSULE ASSOCIATED PROTEIN"/>
    <property type="match status" value="1"/>
</dbReference>
<reference evidence="3 4" key="1">
    <citation type="submission" date="2016-07" db="EMBL/GenBank/DDBJ databases">
        <title>Comparative genomics of the entomopathogenic fungus Beauveria bassiana.</title>
        <authorList>
            <person name="Valero Jimenez C.A."/>
            <person name="Zwaan B.J."/>
            <person name="Van Kan J.A."/>
            <person name="Takken W."/>
            <person name="Debets A.J."/>
            <person name="Schoustra S.E."/>
            <person name="Koenraadt C.J."/>
        </authorList>
    </citation>
    <scope>NUCLEOTIDE SEQUENCE [LARGE SCALE GENOMIC DNA]</scope>
    <source>
        <strain evidence="3 4">ARSEF 8028</strain>
    </source>
</reference>
<dbReference type="Pfam" id="PF05686">
    <property type="entry name" value="Glyco_transf_90"/>
    <property type="match status" value="1"/>
</dbReference>
<comment type="caution">
    <text evidence="3">The sequence shown here is derived from an EMBL/GenBank/DDBJ whole genome shotgun (WGS) entry which is preliminary data.</text>
</comment>
<keyword evidence="1" id="KW-1133">Transmembrane helix</keyword>
<evidence type="ECO:0000256" key="1">
    <source>
        <dbReference type="SAM" id="Phobius"/>
    </source>
</evidence>
<name>A0A2S7XXH6_BEABA</name>
<dbReference type="SMART" id="SM00672">
    <property type="entry name" value="CAP10"/>
    <property type="match status" value="1"/>
</dbReference>